<name>A0A2I0SF79_9ACTN</name>
<evidence type="ECO:0000313" key="2">
    <source>
        <dbReference type="Proteomes" id="UP000236178"/>
    </source>
</evidence>
<sequence>MASARSHSALVSRFSEAAASWPYTELNPGVSISRKSASSGAWTVATIRSISPLSPLDARLVPAGPEKTGLESGVMECVNSATDDGC</sequence>
<keyword evidence="2" id="KW-1185">Reference proteome</keyword>
<organism evidence="1 2">
    <name type="scientific">Streptomyces populi</name>
    <dbReference type="NCBI Taxonomy" id="2058924"/>
    <lineage>
        <taxon>Bacteria</taxon>
        <taxon>Bacillati</taxon>
        <taxon>Actinomycetota</taxon>
        <taxon>Actinomycetes</taxon>
        <taxon>Kitasatosporales</taxon>
        <taxon>Streptomycetaceae</taxon>
        <taxon>Streptomyces</taxon>
    </lineage>
</organism>
<reference evidence="1 2" key="1">
    <citation type="submission" date="2017-12" db="EMBL/GenBank/DDBJ databases">
        <title>Streptomyces populusis sp. nov., a novel endophytic actinobacterium isolated from stems of Populus adenopoda Maxim.</title>
        <authorList>
            <person name="Wang Z."/>
        </authorList>
    </citation>
    <scope>NUCLEOTIDE SEQUENCE [LARGE SCALE GENOMIC DNA]</scope>
    <source>
        <strain evidence="1 2">A249</strain>
    </source>
</reference>
<proteinExistence type="predicted"/>
<evidence type="ECO:0000313" key="1">
    <source>
        <dbReference type="EMBL" id="PKT68578.1"/>
    </source>
</evidence>
<gene>
    <name evidence="1" type="ORF">CW362_34365</name>
</gene>
<dbReference type="Proteomes" id="UP000236178">
    <property type="component" value="Unassembled WGS sequence"/>
</dbReference>
<protein>
    <submittedName>
        <fullName evidence="1">Uncharacterized protein</fullName>
    </submittedName>
</protein>
<comment type="caution">
    <text evidence="1">The sequence shown here is derived from an EMBL/GenBank/DDBJ whole genome shotgun (WGS) entry which is preliminary data.</text>
</comment>
<accession>A0A2I0SF79</accession>
<dbReference type="AlphaFoldDB" id="A0A2I0SF79"/>
<dbReference type="EMBL" id="PJOS01000105">
    <property type="protein sequence ID" value="PKT68578.1"/>
    <property type="molecule type" value="Genomic_DNA"/>
</dbReference>